<evidence type="ECO:0000313" key="2">
    <source>
        <dbReference type="EMBL" id="CEL78095.1"/>
    </source>
</evidence>
<dbReference type="AlphaFoldDB" id="A0A0F7VDU9"/>
<protein>
    <submittedName>
        <fullName evidence="2">Uncharacterized protein</fullName>
    </submittedName>
</protein>
<dbReference type="EMBL" id="LN714502">
    <property type="protein sequence ID" value="CEL78095.1"/>
    <property type="molecule type" value="Genomic_DNA"/>
</dbReference>
<sequence>MARCGTSPRCQASGETEETSDARNAPPKEIFVAFAQHLLFFKAMPWEDAESLHKQLHAAFGCGRPPALRKFVDEISDFLRPTGLKVRKVFCDGSRSSTAFLILHSEAEEELPVSLSALRTLQRVSKKFSLTQLHIFQAAASYLLRTRQPLTLLQWIRLCQAKGGCAPSLLQSLLELQFLRVENAEGDPTQLRLVLGPWCYAEKLRSLEALMPDAGVDGFACTHCRLPAIFSALRCGSPSCSAQFHRECLLFLSSLWSASEAGGRQRGVSSANEREEDIRAEAQTRAERRREHAADENEIPRVCPACEGVWGSVLVRGGEEVAAAREAEDR</sequence>
<feature type="region of interest" description="Disordered" evidence="1">
    <location>
        <begin position="265"/>
        <end position="295"/>
    </location>
</feature>
<feature type="compositionally biased region" description="Basic and acidic residues" evidence="1">
    <location>
        <begin position="272"/>
        <end position="295"/>
    </location>
</feature>
<organism evidence="2">
    <name type="scientific">Toxoplasma gondii (strain ATCC 50861 / VEG)</name>
    <dbReference type="NCBI Taxonomy" id="432359"/>
    <lineage>
        <taxon>Eukaryota</taxon>
        <taxon>Sar</taxon>
        <taxon>Alveolata</taxon>
        <taxon>Apicomplexa</taxon>
        <taxon>Conoidasida</taxon>
        <taxon>Coccidia</taxon>
        <taxon>Eucoccidiorida</taxon>
        <taxon>Eimeriorina</taxon>
        <taxon>Sarcocystidae</taxon>
        <taxon>Toxoplasma</taxon>
    </lineage>
</organism>
<evidence type="ECO:0000256" key="1">
    <source>
        <dbReference type="SAM" id="MobiDB-lite"/>
    </source>
</evidence>
<accession>A0A0F7VDU9</accession>
<proteinExistence type="predicted"/>
<name>A0A0F7VDU9_TOXGV</name>
<feature type="region of interest" description="Disordered" evidence="1">
    <location>
        <begin position="1"/>
        <end position="23"/>
    </location>
</feature>
<reference evidence="2" key="1">
    <citation type="journal article" date="2015" name="PLoS ONE">
        <title>Comprehensive Evaluation of Toxoplasma gondii VEG and Neospora caninum LIV Genomes with Tachyzoite Stage Transcriptome and Proteome Defines Novel Transcript Features.</title>
        <authorList>
            <person name="Ramaprasad A."/>
            <person name="Mourier T."/>
            <person name="Naeem R."/>
            <person name="Malas T.B."/>
            <person name="Moussa E."/>
            <person name="Panigrahi A."/>
            <person name="Vermont S.J."/>
            <person name="Otto T.D."/>
            <person name="Wastling J."/>
            <person name="Pain A."/>
        </authorList>
    </citation>
    <scope>NUCLEOTIDE SEQUENCE</scope>
    <source>
        <strain evidence="2">VEG</strain>
    </source>
</reference>
<gene>
    <name evidence="2" type="ORF">BN1205_070420</name>
</gene>